<feature type="region of interest" description="Disordered" evidence="1">
    <location>
        <begin position="45"/>
        <end position="250"/>
    </location>
</feature>
<evidence type="ECO:0000313" key="2">
    <source>
        <dbReference type="EMBL" id="PLB51655.1"/>
    </source>
</evidence>
<proteinExistence type="predicted"/>
<comment type="caution">
    <text evidence="2">The sequence shown here is derived from an EMBL/GenBank/DDBJ whole genome shotgun (WGS) entry which is preliminary data.</text>
</comment>
<reference evidence="2 3" key="1">
    <citation type="submission" date="2016-12" db="EMBL/GenBank/DDBJ databases">
        <title>The genomes of Aspergillus section Nigri reveals drivers in fungal speciation.</title>
        <authorList>
            <consortium name="DOE Joint Genome Institute"/>
            <person name="Vesth T.C."/>
            <person name="Nybo J."/>
            <person name="Theobald S."/>
            <person name="Brandl J."/>
            <person name="Frisvad J.C."/>
            <person name="Nielsen K.F."/>
            <person name="Lyhne E.K."/>
            <person name="Kogle M.E."/>
            <person name="Kuo A."/>
            <person name="Riley R."/>
            <person name="Clum A."/>
            <person name="Nolan M."/>
            <person name="Lipzen A."/>
            <person name="Salamov A."/>
            <person name="Henrissat B."/>
            <person name="Wiebenga A."/>
            <person name="De Vries R.P."/>
            <person name="Grigoriev I.V."/>
            <person name="Mortensen U.H."/>
            <person name="Andersen M.R."/>
            <person name="Baker S.E."/>
        </authorList>
    </citation>
    <scope>NUCLEOTIDE SEQUENCE [LARGE SCALE GENOMIC DNA]</scope>
    <source>
        <strain evidence="2 3">IBT 23096</strain>
    </source>
</reference>
<keyword evidence="3" id="KW-1185">Reference proteome</keyword>
<sequence>MSTMSSRPMCNQDCPGCSNCLSVAPSSSGRRGSYTYYSRTETFFVSSGSPSEIGPTRRSSHGSGDMDDLQDRISNMSMDSPSKIKPRRRSTGASRVLEDIGEDSVVRCESPTQLLLPAPDAPRDGRSTISSSTHRSNRSRRSSRDIDPNDDDDMRTVITLKTIAPSDSVSNVGTRVSKATRRSSHPERDHGSSKVSTRTRDDDESTIRGHRPKDSSSRVSSSRHGDDRSRVASSVANSRTGAASELTSRVGSRAGISEIGSKASTRHRDQDACTMLSSRIQEVDDSVVSHRAPSMTPSRRGCSNDYVSDVTSRRGSQDNYAPSKCSRRGSREEYYAGSTASSHRTSCDKYAPSATSSRHTRDDRSFVTSHSRSSFASLIAVHHDFASRSTLVLALRVSPHDQDLFQQFQERHSRLVGHPLFVLTLLFEISLNENFPYVQKIRRELSAIEKATGQHGWLEIPAVEALAHDSELSRLGHAAEIHVSIFRRRLDFLECYLESIQKTLKDLEEPISRSSSLAVGLKNEHDQWLQNIAVQFKLRQADFTYYQRRVDNQITAIYGLLSQRDNMLGVSVAVESKKILEASKRDGSALKSLTVLATLFFPDTSIATLFTLPHFTRTPLWVY</sequence>
<accession>A0A2I2GFJ7</accession>
<gene>
    <name evidence="2" type="ORF">P170DRAFT_471584</name>
</gene>
<feature type="compositionally biased region" description="Polar residues" evidence="1">
    <location>
        <begin position="165"/>
        <end position="174"/>
    </location>
</feature>
<dbReference type="VEuPathDB" id="FungiDB:P170DRAFT_471584"/>
<evidence type="ECO:0000313" key="3">
    <source>
        <dbReference type="Proteomes" id="UP000234275"/>
    </source>
</evidence>
<feature type="region of interest" description="Disordered" evidence="1">
    <location>
        <begin position="283"/>
        <end position="366"/>
    </location>
</feature>
<organism evidence="2 3">
    <name type="scientific">Aspergillus steynii IBT 23096</name>
    <dbReference type="NCBI Taxonomy" id="1392250"/>
    <lineage>
        <taxon>Eukaryota</taxon>
        <taxon>Fungi</taxon>
        <taxon>Dikarya</taxon>
        <taxon>Ascomycota</taxon>
        <taxon>Pezizomycotina</taxon>
        <taxon>Eurotiomycetes</taxon>
        <taxon>Eurotiomycetidae</taxon>
        <taxon>Eurotiales</taxon>
        <taxon>Aspergillaceae</taxon>
        <taxon>Aspergillus</taxon>
        <taxon>Aspergillus subgen. Circumdati</taxon>
    </lineage>
</organism>
<dbReference type="Proteomes" id="UP000234275">
    <property type="component" value="Unassembled WGS sequence"/>
</dbReference>
<evidence type="ECO:0000256" key="1">
    <source>
        <dbReference type="SAM" id="MobiDB-lite"/>
    </source>
</evidence>
<name>A0A2I2GFJ7_9EURO</name>
<protein>
    <submittedName>
        <fullName evidence="2">Uncharacterized protein</fullName>
    </submittedName>
</protein>
<dbReference type="STRING" id="1392250.A0A2I2GFJ7"/>
<dbReference type="EMBL" id="MSFO01000002">
    <property type="protein sequence ID" value="PLB51655.1"/>
    <property type="molecule type" value="Genomic_DNA"/>
</dbReference>
<dbReference type="AlphaFoldDB" id="A0A2I2GFJ7"/>
<dbReference type="GeneID" id="36560554"/>
<dbReference type="RefSeq" id="XP_024706957.1">
    <property type="nucleotide sequence ID" value="XM_024852856.1"/>
</dbReference>
<dbReference type="OrthoDB" id="5207033at2759"/>
<feature type="compositionally biased region" description="Basic and acidic residues" evidence="1">
    <location>
        <begin position="184"/>
        <end position="216"/>
    </location>
</feature>